<dbReference type="GO" id="GO:0005886">
    <property type="term" value="C:plasma membrane"/>
    <property type="evidence" value="ECO:0007669"/>
    <property type="project" value="UniProtKB-SubCell"/>
</dbReference>
<keyword evidence="4 13" id="KW-0645">Protease</keyword>
<dbReference type="Pfam" id="PF01963">
    <property type="entry name" value="TraB_PrgY_gumN"/>
    <property type="match status" value="1"/>
</dbReference>
<keyword evidence="12" id="KW-0325">Glycoprotein</keyword>
<evidence type="ECO:0000256" key="9">
    <source>
        <dbReference type="ARBA" id="ARBA00022989"/>
    </source>
</evidence>
<comment type="similarity">
    <text evidence="3 13">Belongs to the TIKI family.</text>
</comment>
<keyword evidence="11" id="KW-0472">Membrane</keyword>
<dbReference type="GO" id="GO:0006508">
    <property type="term" value="P:proteolysis"/>
    <property type="evidence" value="ECO:0007669"/>
    <property type="project" value="UniProtKB-KW"/>
</dbReference>
<proteinExistence type="inferred from homology"/>
<evidence type="ECO:0000256" key="12">
    <source>
        <dbReference type="ARBA" id="ARBA00023180"/>
    </source>
</evidence>
<evidence type="ECO:0000256" key="10">
    <source>
        <dbReference type="ARBA" id="ARBA00023049"/>
    </source>
</evidence>
<dbReference type="PANTHER" id="PTHR31120">
    <property type="entry name" value="METALLOPROTEASE TIKI"/>
    <property type="match status" value="1"/>
</dbReference>
<dbReference type="InterPro" id="IPR040230">
    <property type="entry name" value="TIKI1/2-like"/>
</dbReference>
<dbReference type="CDD" id="cd14789">
    <property type="entry name" value="Tiki"/>
    <property type="match status" value="1"/>
</dbReference>
<keyword evidence="16" id="KW-1185">Reference proteome</keyword>
<dbReference type="GO" id="GO:0030178">
    <property type="term" value="P:negative regulation of Wnt signaling pathway"/>
    <property type="evidence" value="ECO:0007669"/>
    <property type="project" value="UniProtKB-UniRule"/>
</dbReference>
<evidence type="ECO:0000256" key="14">
    <source>
        <dbReference type="SAM" id="MobiDB-lite"/>
    </source>
</evidence>
<name>A0A210PHZ3_MIZYE</name>
<evidence type="ECO:0000313" key="15">
    <source>
        <dbReference type="EMBL" id="OWF36046.1"/>
    </source>
</evidence>
<evidence type="ECO:0000256" key="7">
    <source>
        <dbReference type="ARBA" id="ARBA00022729"/>
    </source>
</evidence>
<keyword evidence="10 13" id="KW-0482">Metalloprotease</keyword>
<dbReference type="Proteomes" id="UP000242188">
    <property type="component" value="Unassembled WGS sequence"/>
</dbReference>
<accession>A0A210PHZ3</accession>
<evidence type="ECO:0000256" key="6">
    <source>
        <dbReference type="ARBA" id="ARBA00022723"/>
    </source>
</evidence>
<evidence type="ECO:0000256" key="4">
    <source>
        <dbReference type="ARBA" id="ARBA00022670"/>
    </source>
</evidence>
<dbReference type="PANTHER" id="PTHR31120:SF6">
    <property type="entry name" value="METALLOPROTEASE TIKI HOMOLOG"/>
    <property type="match status" value="1"/>
</dbReference>
<dbReference type="EC" id="3.4.-.-" evidence="13"/>
<keyword evidence="8 13" id="KW-0378">Hydrolase</keyword>
<sequence>MPDHQNSFLWTLNRDPPSYFFGTIHVPYTKVWNHIPESTKEAFQQSENIFFELDLTDVYTVTALANCQLLPNGENLSDVLPVDMFNRLKSHLEYVRQKMPSWMSADQKGRGMYADYLFNAIAGNWQRKRPIWVMLMVNSLTESDIKSRGTPVLDLYLAQQAEKIGKVTGAIERVEEQCVPLNELNFSQVLFALNQTLWQHEAYRASEEGLTRYTTDELIYHYNCGDLNAVILNQNTAQVRSLVNNSLPPGAQETAKLIDEYFRLELINKRNERMAERVISLLKAHPKKSFFFAFGAGHFLGNNTILDRLWEEGYRVEHTPADSIIPKHKNSNKHHGKNRKKGKNTSFPNYDSFSDFWFQLESDTDYSDWLKKRDKHRKKIYNRYKEKPFNDLWVKMDAETCV</sequence>
<feature type="region of interest" description="Disordered" evidence="14">
    <location>
        <begin position="321"/>
        <end position="346"/>
    </location>
</feature>
<dbReference type="InterPro" id="IPR002816">
    <property type="entry name" value="TraB/PrgY/GumN_fam"/>
</dbReference>
<dbReference type="GO" id="GO:0016055">
    <property type="term" value="P:Wnt signaling pathway"/>
    <property type="evidence" value="ECO:0007669"/>
    <property type="project" value="UniProtKB-KW"/>
</dbReference>
<keyword evidence="6 13" id="KW-0479">Metal-binding</keyword>
<comment type="subcellular location">
    <subcellularLocation>
        <location evidence="13">Cell membrane</location>
        <topology evidence="13">Single-pass type I membrane protein</topology>
    </subcellularLocation>
    <subcellularLocation>
        <location evidence="2">Membrane</location>
        <topology evidence="2">Single-pass type I membrane protein</topology>
    </subcellularLocation>
</comment>
<comment type="cofactor">
    <cofactor evidence="1">
        <name>Co(2+)</name>
        <dbReference type="ChEBI" id="CHEBI:48828"/>
    </cofactor>
</comment>
<evidence type="ECO:0000256" key="5">
    <source>
        <dbReference type="ARBA" id="ARBA00022692"/>
    </source>
</evidence>
<comment type="caution">
    <text evidence="15">The sequence shown here is derived from an EMBL/GenBank/DDBJ whole genome shotgun (WGS) entry which is preliminary data.</text>
</comment>
<gene>
    <name evidence="15" type="ORF">KP79_PYT09210</name>
</gene>
<dbReference type="OrthoDB" id="10040378at2759"/>
<comment type="function">
    <text evidence="13">Metalloprotease that acts as a negative regulator of the Wnt signaling pathway.</text>
</comment>
<evidence type="ECO:0000256" key="2">
    <source>
        <dbReference type="ARBA" id="ARBA00004479"/>
    </source>
</evidence>
<evidence type="ECO:0000256" key="1">
    <source>
        <dbReference type="ARBA" id="ARBA00001941"/>
    </source>
</evidence>
<comment type="cofactor">
    <cofactor evidence="13">
        <name>Mn(2+)</name>
        <dbReference type="ChEBI" id="CHEBI:29035"/>
    </cofactor>
    <cofactor evidence="13">
        <name>Co(2+)</name>
        <dbReference type="ChEBI" id="CHEBI:48828"/>
    </cofactor>
    <text evidence="13">Divalent metal cations. Mn(2+) or Co(2+).</text>
</comment>
<evidence type="ECO:0000256" key="3">
    <source>
        <dbReference type="ARBA" id="ARBA00008261"/>
    </source>
</evidence>
<dbReference type="EMBL" id="NEDP02076682">
    <property type="protein sequence ID" value="OWF36046.1"/>
    <property type="molecule type" value="Genomic_DNA"/>
</dbReference>
<evidence type="ECO:0000313" key="16">
    <source>
        <dbReference type="Proteomes" id="UP000242188"/>
    </source>
</evidence>
<dbReference type="GO" id="GO:0046872">
    <property type="term" value="F:metal ion binding"/>
    <property type="evidence" value="ECO:0007669"/>
    <property type="project" value="UniProtKB-UniRule"/>
</dbReference>
<keyword evidence="9" id="KW-1133">Transmembrane helix</keyword>
<keyword evidence="13" id="KW-1003">Cell membrane</keyword>
<keyword evidence="7 13" id="KW-0732">Signal</keyword>
<reference evidence="15 16" key="1">
    <citation type="journal article" date="2017" name="Nat. Ecol. Evol.">
        <title>Scallop genome provides insights into evolution of bilaterian karyotype and development.</title>
        <authorList>
            <person name="Wang S."/>
            <person name="Zhang J."/>
            <person name="Jiao W."/>
            <person name="Li J."/>
            <person name="Xun X."/>
            <person name="Sun Y."/>
            <person name="Guo X."/>
            <person name="Huan P."/>
            <person name="Dong B."/>
            <person name="Zhang L."/>
            <person name="Hu X."/>
            <person name="Sun X."/>
            <person name="Wang J."/>
            <person name="Zhao C."/>
            <person name="Wang Y."/>
            <person name="Wang D."/>
            <person name="Huang X."/>
            <person name="Wang R."/>
            <person name="Lv J."/>
            <person name="Li Y."/>
            <person name="Zhang Z."/>
            <person name="Liu B."/>
            <person name="Lu W."/>
            <person name="Hui Y."/>
            <person name="Liang J."/>
            <person name="Zhou Z."/>
            <person name="Hou R."/>
            <person name="Li X."/>
            <person name="Liu Y."/>
            <person name="Li H."/>
            <person name="Ning X."/>
            <person name="Lin Y."/>
            <person name="Zhao L."/>
            <person name="Xing Q."/>
            <person name="Dou J."/>
            <person name="Li Y."/>
            <person name="Mao J."/>
            <person name="Guo H."/>
            <person name="Dou H."/>
            <person name="Li T."/>
            <person name="Mu C."/>
            <person name="Jiang W."/>
            <person name="Fu Q."/>
            <person name="Fu X."/>
            <person name="Miao Y."/>
            <person name="Liu J."/>
            <person name="Yu Q."/>
            <person name="Li R."/>
            <person name="Liao H."/>
            <person name="Li X."/>
            <person name="Kong Y."/>
            <person name="Jiang Z."/>
            <person name="Chourrout D."/>
            <person name="Li R."/>
            <person name="Bao Z."/>
        </authorList>
    </citation>
    <scope>NUCLEOTIDE SEQUENCE [LARGE SCALE GENOMIC DNA]</scope>
    <source>
        <strain evidence="15 16">PY_sf001</strain>
    </source>
</reference>
<evidence type="ECO:0000256" key="13">
    <source>
        <dbReference type="RuleBase" id="RU369069"/>
    </source>
</evidence>
<evidence type="ECO:0000256" key="8">
    <source>
        <dbReference type="ARBA" id="ARBA00022801"/>
    </source>
</evidence>
<keyword evidence="13" id="KW-0879">Wnt signaling pathway</keyword>
<dbReference type="GO" id="GO:0004222">
    <property type="term" value="F:metalloendopeptidase activity"/>
    <property type="evidence" value="ECO:0007669"/>
    <property type="project" value="UniProtKB-UniRule"/>
</dbReference>
<evidence type="ECO:0000256" key="11">
    <source>
        <dbReference type="ARBA" id="ARBA00023136"/>
    </source>
</evidence>
<organism evidence="15 16">
    <name type="scientific">Mizuhopecten yessoensis</name>
    <name type="common">Japanese scallop</name>
    <name type="synonym">Patinopecten yessoensis</name>
    <dbReference type="NCBI Taxonomy" id="6573"/>
    <lineage>
        <taxon>Eukaryota</taxon>
        <taxon>Metazoa</taxon>
        <taxon>Spiralia</taxon>
        <taxon>Lophotrochozoa</taxon>
        <taxon>Mollusca</taxon>
        <taxon>Bivalvia</taxon>
        <taxon>Autobranchia</taxon>
        <taxon>Pteriomorphia</taxon>
        <taxon>Pectinida</taxon>
        <taxon>Pectinoidea</taxon>
        <taxon>Pectinidae</taxon>
        <taxon>Mizuhopecten</taxon>
    </lineage>
</organism>
<feature type="compositionally biased region" description="Basic residues" evidence="14">
    <location>
        <begin position="326"/>
        <end position="343"/>
    </location>
</feature>
<dbReference type="AlphaFoldDB" id="A0A210PHZ3"/>
<keyword evidence="5" id="KW-0812">Transmembrane</keyword>
<protein>
    <recommendedName>
        <fullName evidence="13">Metalloprotease TIKI homolog</fullName>
        <ecNumber evidence="13">3.4.-.-</ecNumber>
    </recommendedName>
</protein>